<dbReference type="InterPro" id="IPR004701">
    <property type="entry name" value="PTS_EIIA_man-typ"/>
</dbReference>
<dbReference type="EMBL" id="BSOJ01000006">
    <property type="protein sequence ID" value="GLR25438.1"/>
    <property type="molecule type" value="Genomic_DNA"/>
</dbReference>
<keyword evidence="5" id="KW-1185">Reference proteome</keyword>
<dbReference type="Proteomes" id="UP001156664">
    <property type="component" value="Unassembled WGS sequence"/>
</dbReference>
<gene>
    <name evidence="4" type="ORF">GCM10007875_05260</name>
</gene>
<comment type="caution">
    <text evidence="4">The sequence shown here is derived from an EMBL/GenBank/DDBJ whole genome shotgun (WGS) entry which is preliminary data.</text>
</comment>
<organism evidence="4 5">
    <name type="scientific">Limnobacter litoralis</name>
    <dbReference type="NCBI Taxonomy" id="481366"/>
    <lineage>
        <taxon>Bacteria</taxon>
        <taxon>Pseudomonadati</taxon>
        <taxon>Pseudomonadota</taxon>
        <taxon>Betaproteobacteria</taxon>
        <taxon>Burkholderiales</taxon>
        <taxon>Burkholderiaceae</taxon>
        <taxon>Limnobacter</taxon>
    </lineage>
</organism>
<feature type="compositionally biased region" description="Polar residues" evidence="2">
    <location>
        <begin position="126"/>
        <end position="141"/>
    </location>
</feature>
<evidence type="ECO:0000256" key="2">
    <source>
        <dbReference type="SAM" id="MobiDB-lite"/>
    </source>
</evidence>
<proteinExistence type="predicted"/>
<dbReference type="PANTHER" id="PTHR33799:SF1">
    <property type="entry name" value="PTS SYSTEM MANNOSE-SPECIFIC EIIAB COMPONENT-RELATED"/>
    <property type="match status" value="1"/>
</dbReference>
<dbReference type="InterPro" id="IPR036662">
    <property type="entry name" value="PTS_EIIA_man-typ_sf"/>
</dbReference>
<reference evidence="5" key="1">
    <citation type="journal article" date="2019" name="Int. J. Syst. Evol. Microbiol.">
        <title>The Global Catalogue of Microorganisms (GCM) 10K type strain sequencing project: providing services to taxonomists for standard genome sequencing and annotation.</title>
        <authorList>
            <consortium name="The Broad Institute Genomics Platform"/>
            <consortium name="The Broad Institute Genome Sequencing Center for Infectious Disease"/>
            <person name="Wu L."/>
            <person name="Ma J."/>
        </authorList>
    </citation>
    <scope>NUCLEOTIDE SEQUENCE [LARGE SCALE GENOMIC DNA]</scope>
    <source>
        <strain evidence="5">NBRC 105857</strain>
    </source>
</reference>
<dbReference type="Pfam" id="PF03610">
    <property type="entry name" value="EIIA-man"/>
    <property type="match status" value="1"/>
</dbReference>
<evidence type="ECO:0000256" key="1">
    <source>
        <dbReference type="ARBA" id="ARBA00022679"/>
    </source>
</evidence>
<protein>
    <submittedName>
        <fullName evidence="4">PTS fructose transporter subunit IIA</fullName>
    </submittedName>
</protein>
<dbReference type="PROSITE" id="PS51096">
    <property type="entry name" value="PTS_EIIA_TYPE_4"/>
    <property type="match status" value="1"/>
</dbReference>
<accession>A0ABQ5YR74</accession>
<dbReference type="PANTHER" id="PTHR33799">
    <property type="entry name" value="PTS PERMEASE-RELATED-RELATED"/>
    <property type="match status" value="1"/>
</dbReference>
<feature type="region of interest" description="Disordered" evidence="2">
    <location>
        <begin position="126"/>
        <end position="154"/>
    </location>
</feature>
<evidence type="ECO:0000259" key="3">
    <source>
        <dbReference type="PROSITE" id="PS51096"/>
    </source>
</evidence>
<dbReference type="InterPro" id="IPR051471">
    <property type="entry name" value="Bacterial_PTS_sugar_comp"/>
</dbReference>
<dbReference type="Gene3D" id="3.40.50.510">
    <property type="entry name" value="Phosphotransferase system, mannose-type IIA component"/>
    <property type="match status" value="1"/>
</dbReference>
<evidence type="ECO:0000313" key="5">
    <source>
        <dbReference type="Proteomes" id="UP001156664"/>
    </source>
</evidence>
<evidence type="ECO:0000313" key="4">
    <source>
        <dbReference type="EMBL" id="GLR25438.1"/>
    </source>
</evidence>
<dbReference type="SUPFAM" id="SSF53062">
    <property type="entry name" value="PTS system fructose IIA component-like"/>
    <property type="match status" value="1"/>
</dbReference>
<sequence length="154" mass="16217">MLGLVLVMHETLADAMLDCIRHVMGSVPEGLVAVNVPAAEDVEHTVARVREQALKVNSGSGVVFLTDLFGATPSNAAVRAGSELTEVSTVLVSGVNLPMLVRALGFRELSVSQVAERLVMGGRNGIVSTGATAPQRQTFNPAESDDSARNQHQQ</sequence>
<dbReference type="RefSeq" id="WP_284279787.1">
    <property type="nucleotide sequence ID" value="NZ_BSOJ01000006.1"/>
</dbReference>
<name>A0ABQ5YR74_9BURK</name>
<keyword evidence="1" id="KW-0808">Transferase</keyword>
<feature type="domain" description="PTS EIIA type-4" evidence="3">
    <location>
        <begin position="1"/>
        <end position="126"/>
    </location>
</feature>